<sequence length="536" mass="59480">MYGSLASPNSKSYSEKPHLPLSQGHGQGPSVEHPRRAFSLPIMKIKMPFSGSSQSSASSSSSSSAKYGLGLGISGGSPLLPTLHGSPGRSTARRFSYSVKNRAAHYSFPLTVGGLFTLAVFVLVRLRGSSSSEVGSFNSHASGKLQIYGRSRFSDEEHQHRVHLPDGERDNGVSLLVMDEEELIAEDDLFWDSYTDPEPMTEEERLAEEEMKAHKQDVIEHDKKQSLRALVWWLAEGGIIPSTWEAPTKAYLRKVGGRGMERLLEDIDRGEEDEEIFENGWAEFANKRYKIVVFSKTHCPYSKKAKKILGEYRLSPAPFIIELDQRSDMEQLQTLLQRLTGRRTVPNVILDFTSIGGSDDITLFHAEGGLQRRFEDMGVVPGSRRRRPVLPPPPPKPVVEETKPEAPVVEQQQEDSEAPVAGVHDDFKRAIPVVAAPQAEEQLPIPVLAETPLINTVTEPDSESEQAPPAKRQKRNDSIEQIRREIEMKRAQANTNADRLHARSREESRKAAPGIGSLDTPTAAQVKRGSRGKVLF</sequence>
<dbReference type="GO" id="GO:0000324">
    <property type="term" value="C:fungal-type vacuole"/>
    <property type="evidence" value="ECO:0007669"/>
    <property type="project" value="TreeGrafter"/>
</dbReference>
<dbReference type="Proteomes" id="UP001388673">
    <property type="component" value="Unassembled WGS sequence"/>
</dbReference>
<keyword evidence="2" id="KW-1133">Transmembrane helix</keyword>
<dbReference type="AlphaFoldDB" id="A0AAW0Z671"/>
<dbReference type="EMBL" id="JBCAWK010000001">
    <property type="protein sequence ID" value="KAK8869520.1"/>
    <property type="molecule type" value="Genomic_DNA"/>
</dbReference>
<dbReference type="GO" id="GO:0005796">
    <property type="term" value="C:Golgi lumen"/>
    <property type="evidence" value="ECO:0007669"/>
    <property type="project" value="TreeGrafter"/>
</dbReference>
<dbReference type="PANTHER" id="PTHR45694">
    <property type="entry name" value="GLUTAREDOXIN 2"/>
    <property type="match status" value="1"/>
</dbReference>
<feature type="domain" description="Glutaredoxin" evidence="3">
    <location>
        <begin position="291"/>
        <end position="351"/>
    </location>
</feature>
<accession>A0AAW0Z671</accession>
<dbReference type="RefSeq" id="XP_066805766.1">
    <property type="nucleotide sequence ID" value="XM_066943224.1"/>
</dbReference>
<comment type="caution">
    <text evidence="4">The sequence shown here is derived from an EMBL/GenBank/DDBJ whole genome shotgun (WGS) entry which is preliminary data.</text>
</comment>
<feature type="compositionally biased region" description="Polar residues" evidence="1">
    <location>
        <begin position="1"/>
        <end position="12"/>
    </location>
</feature>
<reference evidence="4 5" key="1">
    <citation type="journal article" date="2024" name="bioRxiv">
        <title>Comparative genomics of Cryptococcus and Kwoniella reveals pathogenesis evolution and contrasting karyotype dynamics via intercentromeric recombination or chromosome fusion.</title>
        <authorList>
            <person name="Coelho M.A."/>
            <person name="David-Palma M."/>
            <person name="Shea T."/>
            <person name="Bowers K."/>
            <person name="McGinley-Smith S."/>
            <person name="Mohammad A.W."/>
            <person name="Gnirke A."/>
            <person name="Yurkov A.M."/>
            <person name="Nowrousian M."/>
            <person name="Sun S."/>
            <person name="Cuomo C.A."/>
            <person name="Heitman J."/>
        </authorList>
    </citation>
    <scope>NUCLEOTIDE SEQUENCE [LARGE SCALE GENOMIC DNA]</scope>
    <source>
        <strain evidence="4 5">CBS 13917</strain>
    </source>
</reference>
<feature type="region of interest" description="Disordered" evidence="1">
    <location>
        <begin position="382"/>
        <end position="418"/>
    </location>
</feature>
<feature type="region of interest" description="Disordered" evidence="1">
    <location>
        <begin position="1"/>
        <end position="33"/>
    </location>
</feature>
<dbReference type="CDD" id="cd03419">
    <property type="entry name" value="GRX_GRXh_1_2_like"/>
    <property type="match status" value="1"/>
</dbReference>
<keyword evidence="2" id="KW-0472">Membrane</keyword>
<name>A0AAW0Z671_9TREE</name>
<evidence type="ECO:0000313" key="5">
    <source>
        <dbReference type="Proteomes" id="UP001388673"/>
    </source>
</evidence>
<organism evidence="4 5">
    <name type="scientific">Kwoniella newhampshirensis</name>
    <dbReference type="NCBI Taxonomy" id="1651941"/>
    <lineage>
        <taxon>Eukaryota</taxon>
        <taxon>Fungi</taxon>
        <taxon>Dikarya</taxon>
        <taxon>Basidiomycota</taxon>
        <taxon>Agaricomycotina</taxon>
        <taxon>Tremellomycetes</taxon>
        <taxon>Tremellales</taxon>
        <taxon>Cryptococcaceae</taxon>
        <taxon>Kwoniella</taxon>
    </lineage>
</organism>
<feature type="region of interest" description="Disordered" evidence="1">
    <location>
        <begin position="457"/>
        <end position="536"/>
    </location>
</feature>
<dbReference type="GO" id="GO:0005801">
    <property type="term" value="C:cis-Golgi network"/>
    <property type="evidence" value="ECO:0007669"/>
    <property type="project" value="TreeGrafter"/>
</dbReference>
<dbReference type="InterPro" id="IPR014025">
    <property type="entry name" value="Glutaredoxin_subgr"/>
</dbReference>
<feature type="transmembrane region" description="Helical" evidence="2">
    <location>
        <begin position="103"/>
        <end position="124"/>
    </location>
</feature>
<dbReference type="Pfam" id="PF00462">
    <property type="entry name" value="Glutaredoxin"/>
    <property type="match status" value="1"/>
</dbReference>
<evidence type="ECO:0000313" key="4">
    <source>
        <dbReference type="EMBL" id="KAK8869520.1"/>
    </source>
</evidence>
<dbReference type="InterPro" id="IPR036249">
    <property type="entry name" value="Thioredoxin-like_sf"/>
</dbReference>
<dbReference type="GO" id="GO:0034599">
    <property type="term" value="P:cellular response to oxidative stress"/>
    <property type="evidence" value="ECO:0007669"/>
    <property type="project" value="TreeGrafter"/>
</dbReference>
<feature type="compositionally biased region" description="Basic and acidic residues" evidence="1">
    <location>
        <begin position="475"/>
        <end position="490"/>
    </location>
</feature>
<keyword evidence="2" id="KW-0812">Transmembrane</keyword>
<protein>
    <submittedName>
        <fullName evidence="4">Glutaredoxin</fullName>
    </submittedName>
</protein>
<dbReference type="InterPro" id="IPR002109">
    <property type="entry name" value="Glutaredoxin"/>
</dbReference>
<dbReference type="SUPFAM" id="SSF52833">
    <property type="entry name" value="Thioredoxin-like"/>
    <property type="match status" value="1"/>
</dbReference>
<dbReference type="Gene3D" id="3.40.30.10">
    <property type="entry name" value="Glutaredoxin"/>
    <property type="match status" value="1"/>
</dbReference>
<dbReference type="KEGG" id="kne:92177346"/>
<keyword evidence="5" id="KW-1185">Reference proteome</keyword>
<evidence type="ECO:0000256" key="1">
    <source>
        <dbReference type="SAM" id="MobiDB-lite"/>
    </source>
</evidence>
<evidence type="ECO:0000256" key="2">
    <source>
        <dbReference type="SAM" id="Phobius"/>
    </source>
</evidence>
<dbReference type="PANTHER" id="PTHR45694:SF5">
    <property type="entry name" value="GLUTAREDOXIN 2"/>
    <property type="match status" value="1"/>
</dbReference>
<evidence type="ECO:0000259" key="3">
    <source>
        <dbReference type="Pfam" id="PF00462"/>
    </source>
</evidence>
<dbReference type="PRINTS" id="PR00160">
    <property type="entry name" value="GLUTAREDOXIN"/>
</dbReference>
<dbReference type="PROSITE" id="PS51354">
    <property type="entry name" value="GLUTAREDOXIN_2"/>
    <property type="match status" value="1"/>
</dbReference>
<proteinExistence type="predicted"/>
<gene>
    <name evidence="4" type="ORF">IAR55_000086</name>
</gene>
<dbReference type="GO" id="GO:0015038">
    <property type="term" value="F:glutathione disulfide oxidoreductase activity"/>
    <property type="evidence" value="ECO:0007669"/>
    <property type="project" value="TreeGrafter"/>
</dbReference>
<feature type="compositionally biased region" description="Basic and acidic residues" evidence="1">
    <location>
        <begin position="498"/>
        <end position="510"/>
    </location>
</feature>
<dbReference type="GeneID" id="92177346"/>